<dbReference type="EMBL" id="VWPH01000018">
    <property type="protein sequence ID" value="KAA5826536.1"/>
    <property type="molecule type" value="Genomic_DNA"/>
</dbReference>
<dbReference type="AlphaFoldDB" id="A0A5M7BAD6"/>
<dbReference type="PRINTS" id="PR01543">
    <property type="entry name" value="ANATRNSFRASE"/>
</dbReference>
<accession>A0A5M7BAD6</accession>
<dbReference type="Pfam" id="PF00797">
    <property type="entry name" value="Acetyltransf_2"/>
    <property type="match status" value="1"/>
</dbReference>
<comment type="caution">
    <text evidence="3">The sequence shown here is derived from an EMBL/GenBank/DDBJ whole genome shotgun (WGS) entry which is preliminary data.</text>
</comment>
<reference evidence="3 4" key="1">
    <citation type="submission" date="2019-09" db="EMBL/GenBank/DDBJ databases">
        <title>Draft genome sequence of the thermophilic Saccharopolyspora hirsuta VKM Ac-666T.</title>
        <authorList>
            <person name="Lobastova T.G."/>
            <person name="Fokina V."/>
            <person name="Bragin E.Y."/>
            <person name="Shtratnikova V.Y."/>
            <person name="Starodumova I.P."/>
            <person name="Tarlachkov S.V."/>
            <person name="Donova M.V."/>
        </authorList>
    </citation>
    <scope>NUCLEOTIDE SEQUENCE [LARGE SCALE GENOMIC DNA]</scope>
    <source>
        <strain evidence="3 4">VKM Ac-666</strain>
    </source>
</reference>
<comment type="similarity">
    <text evidence="1 2">Belongs to the arylamine N-acetyltransferase family.</text>
</comment>
<dbReference type="Proteomes" id="UP000323946">
    <property type="component" value="Unassembled WGS sequence"/>
</dbReference>
<evidence type="ECO:0000313" key="4">
    <source>
        <dbReference type="Proteomes" id="UP000323946"/>
    </source>
</evidence>
<dbReference type="PANTHER" id="PTHR11786">
    <property type="entry name" value="N-HYDROXYARYLAMINE O-ACETYLTRANSFERASE"/>
    <property type="match status" value="1"/>
</dbReference>
<proteinExistence type="inferred from homology"/>
<dbReference type="InterPro" id="IPR001447">
    <property type="entry name" value="Arylamine_N-AcTrfase"/>
</dbReference>
<keyword evidence="4" id="KW-1185">Reference proteome</keyword>
<dbReference type="GO" id="GO:0016407">
    <property type="term" value="F:acetyltransferase activity"/>
    <property type="evidence" value="ECO:0007669"/>
    <property type="project" value="InterPro"/>
</dbReference>
<protein>
    <submittedName>
        <fullName evidence="3">Arylamine N-acetyltransferase</fullName>
    </submittedName>
</protein>
<dbReference type="Gene3D" id="2.40.128.150">
    <property type="entry name" value="Cysteine proteinases"/>
    <property type="match status" value="1"/>
</dbReference>
<dbReference type="SMR" id="A0A5M7BAD6"/>
<evidence type="ECO:0000256" key="2">
    <source>
        <dbReference type="RuleBase" id="RU003452"/>
    </source>
</evidence>
<dbReference type="SUPFAM" id="SSF54001">
    <property type="entry name" value="Cysteine proteinases"/>
    <property type="match status" value="1"/>
</dbReference>
<organism evidence="3 4">
    <name type="scientific">Saccharopolyspora hirsuta</name>
    <dbReference type="NCBI Taxonomy" id="1837"/>
    <lineage>
        <taxon>Bacteria</taxon>
        <taxon>Bacillati</taxon>
        <taxon>Actinomycetota</taxon>
        <taxon>Actinomycetes</taxon>
        <taxon>Pseudonocardiales</taxon>
        <taxon>Pseudonocardiaceae</taxon>
        <taxon>Saccharopolyspora</taxon>
    </lineage>
</organism>
<keyword evidence="3" id="KW-0808">Transferase</keyword>
<dbReference type="PANTHER" id="PTHR11786:SF0">
    <property type="entry name" value="ARYLAMINE N-ACETYLTRANSFERASE 4-RELATED"/>
    <property type="match status" value="1"/>
</dbReference>
<evidence type="ECO:0000313" key="3">
    <source>
        <dbReference type="EMBL" id="KAA5826536.1"/>
    </source>
</evidence>
<dbReference type="Gene3D" id="3.30.2140.10">
    <property type="entry name" value="Arylamine N-acetyltransferase"/>
    <property type="match status" value="1"/>
</dbReference>
<name>A0A5M7BAD6_SACHI</name>
<dbReference type="RefSeq" id="WP_150070394.1">
    <property type="nucleotide sequence ID" value="NZ_JBEPDJ010000019.1"/>
</dbReference>
<sequence length="279" mass="30676">MAEQAKDEWRIEAVDLDGYLERIGHPAVAGPSAAVLRSLHEAHVQAIPFENIDVALGQHPGIELATIYDKLVRRRRGGYCFEHALLFAAVLEQLGFDVERRMARVQPDGSGYRTHMMLRVRADGADYLADVGFGAGVLSPMPFEDGAVVDQAGWRHRLVRRGPLWNLERAGTDGWEVLHASDEQPQRFADYEVAHHYVATHPHSPFIGKPVVFRLAPGVSRKLVGDELTVLRPSGEPEVTKVAPEQLADVLAGLDLALSEGELDELRKLLGTSADSSLT</sequence>
<evidence type="ECO:0000256" key="1">
    <source>
        <dbReference type="ARBA" id="ARBA00006547"/>
    </source>
</evidence>
<dbReference type="OrthoDB" id="7181050at2"/>
<gene>
    <name evidence="3" type="ORF">F1721_31080</name>
</gene>
<dbReference type="InterPro" id="IPR038765">
    <property type="entry name" value="Papain-like_cys_pep_sf"/>
</dbReference>